<reference evidence="1 2" key="1">
    <citation type="submission" date="2024-06" db="EMBL/GenBank/DDBJ databases">
        <title>The Natural Products Discovery Center: Release of the First 8490 Sequenced Strains for Exploring Actinobacteria Biosynthetic Diversity.</title>
        <authorList>
            <person name="Kalkreuter E."/>
            <person name="Kautsar S.A."/>
            <person name="Yang D."/>
            <person name="Bader C.D."/>
            <person name="Teijaro C.N."/>
            <person name="Fluegel L."/>
            <person name="Davis C.M."/>
            <person name="Simpson J.R."/>
            <person name="Lauterbach L."/>
            <person name="Steele A.D."/>
            <person name="Gui C."/>
            <person name="Meng S."/>
            <person name="Li G."/>
            <person name="Viehrig K."/>
            <person name="Ye F."/>
            <person name="Su P."/>
            <person name="Kiefer A.F."/>
            <person name="Nichols A."/>
            <person name="Cepeda A.J."/>
            <person name="Yan W."/>
            <person name="Fan B."/>
            <person name="Jiang Y."/>
            <person name="Adhikari A."/>
            <person name="Zheng C.-J."/>
            <person name="Schuster L."/>
            <person name="Cowan T.M."/>
            <person name="Smanski M.J."/>
            <person name="Chevrette M.G."/>
            <person name="De Carvalho L.P.S."/>
            <person name="Shen B."/>
        </authorList>
    </citation>
    <scope>NUCLEOTIDE SEQUENCE [LARGE SCALE GENOMIC DNA]</scope>
    <source>
        <strain evidence="1 2">NPDC019708</strain>
    </source>
</reference>
<name>A0ABV2WQY9_9NOCA</name>
<comment type="caution">
    <text evidence="1">The sequence shown here is derived from an EMBL/GenBank/DDBJ whole genome shotgun (WGS) entry which is preliminary data.</text>
</comment>
<proteinExistence type="predicted"/>
<dbReference type="EMBL" id="JBEYBF010000009">
    <property type="protein sequence ID" value="MEU1953311.1"/>
    <property type="molecule type" value="Genomic_DNA"/>
</dbReference>
<evidence type="ECO:0000313" key="1">
    <source>
        <dbReference type="EMBL" id="MEU1953311.1"/>
    </source>
</evidence>
<sequence>MSRSAVEKALYDIVAGKQARDSFISDTSEFLDRYRLDPDERSAVDSIDLPALQHHGANPMLLWGLWMTFGDRSLSGYLSELDGSKSLSIRKDHKNG</sequence>
<organism evidence="1 2">
    <name type="scientific">Nocardia rhamnosiphila</name>
    <dbReference type="NCBI Taxonomy" id="426716"/>
    <lineage>
        <taxon>Bacteria</taxon>
        <taxon>Bacillati</taxon>
        <taxon>Actinomycetota</taxon>
        <taxon>Actinomycetes</taxon>
        <taxon>Mycobacteriales</taxon>
        <taxon>Nocardiaceae</taxon>
        <taxon>Nocardia</taxon>
    </lineage>
</organism>
<protein>
    <recommendedName>
        <fullName evidence="3">Extradiol ring-cleavage dioxygenase LigAB LigA subunit domain-containing protein</fullName>
    </recommendedName>
</protein>
<accession>A0ABV2WQY9</accession>
<dbReference type="GeneID" id="96244469"/>
<dbReference type="RefSeq" id="WP_156059059.1">
    <property type="nucleotide sequence ID" value="NZ_JBEYBD010000006.1"/>
</dbReference>
<keyword evidence="2" id="KW-1185">Reference proteome</keyword>
<gene>
    <name evidence="1" type="ORF">ABZ510_15720</name>
</gene>
<dbReference type="InterPro" id="IPR036622">
    <property type="entry name" value="LigA_sf"/>
</dbReference>
<dbReference type="Gene3D" id="1.10.700.10">
    <property type="entry name" value="Dioxygenase LigAB, LigA subunit"/>
    <property type="match status" value="1"/>
</dbReference>
<evidence type="ECO:0000313" key="2">
    <source>
        <dbReference type="Proteomes" id="UP001550628"/>
    </source>
</evidence>
<dbReference type="Proteomes" id="UP001550628">
    <property type="component" value="Unassembled WGS sequence"/>
</dbReference>
<dbReference type="SUPFAM" id="SSF48076">
    <property type="entry name" value="LigA subunit of an aromatic-ring-opening dioxygenase LigAB"/>
    <property type="match status" value="1"/>
</dbReference>
<evidence type="ECO:0008006" key="3">
    <source>
        <dbReference type="Google" id="ProtNLM"/>
    </source>
</evidence>